<dbReference type="InterPro" id="IPR001160">
    <property type="entry name" value="Peptidase_M20C"/>
</dbReference>
<keyword evidence="2" id="KW-0645">Protease</keyword>
<dbReference type="InterPro" id="IPR002933">
    <property type="entry name" value="Peptidase_M20"/>
</dbReference>
<evidence type="ECO:0000313" key="5">
    <source>
        <dbReference type="Proteomes" id="UP001605989"/>
    </source>
</evidence>
<dbReference type="AlphaFoldDB" id="A0A848BV87"/>
<dbReference type="RefSeq" id="WP_059076342.1">
    <property type="nucleotide sequence ID" value="NZ_CP011940.1"/>
</dbReference>
<dbReference type="GO" id="GO:0070573">
    <property type="term" value="F:metallodipeptidase activity"/>
    <property type="evidence" value="ECO:0007669"/>
    <property type="project" value="TreeGrafter"/>
</dbReference>
<dbReference type="PANTHER" id="PTHR43501">
    <property type="entry name" value="CYTOSOL NON-SPECIFIC DIPEPTIDASE"/>
    <property type="match status" value="1"/>
</dbReference>
<dbReference type="GO" id="GO:0006508">
    <property type="term" value="P:proteolysis"/>
    <property type="evidence" value="ECO:0007669"/>
    <property type="project" value="InterPro"/>
</dbReference>
<sequence>MENEKIIEGVLQEFAGLARHPRKSGHEKEVSDYIAARLRQLGASVVQDEVNNIIADVPATKGYEDVPLTIIQGHMDMVCVAKPGRAYDPLKDPITIKRDGKTLSADGTSLGADDGMAIAISMFLIQQDFAHGPLRLIFTVDEEVGMTGATHLDSQYVQDAHYVINCDSESVDVICVASAGSVHTYFSRPVSWQEAEGTAALKITASGFIGGHSGETINQGKSNAIKALALVLQRLHQAGISYTLASYDGGDAANAIPSLAQAVIVLSDADADKACQLTAEGEAAHKAVYGAVETTLSLKAEKTDVPEKTISEADSRAVVQILNLLHFGVFAMNQHLPKLPDLSSNIGTIHIGADSVDIQYFPRSSSDARLQEMLLSLPVFAEVTGFTFKASAPAPAWSENTHSVLTPAMTAVYEKELGRTPRIEAMHGGLETGYFFAMNPDLDIVSVGPTTFAIHSADESVDLETVAEVTRVIAGTLTALKK</sequence>
<reference evidence="3 4" key="1">
    <citation type="submission" date="2020-04" db="EMBL/GenBank/DDBJ databases">
        <authorList>
            <person name="Hitch T.C.A."/>
            <person name="Wylensek D."/>
            <person name="Clavel T."/>
        </authorList>
    </citation>
    <scope>NUCLEOTIDE SEQUENCE [LARGE SCALE GENOMIC DNA]</scope>
    <source>
        <strain evidence="3 4">Oil-RF-744-FAT-WT-6-1</strain>
    </source>
</reference>
<dbReference type="SUPFAM" id="SSF53187">
    <property type="entry name" value="Zn-dependent exopeptidases"/>
    <property type="match status" value="1"/>
</dbReference>
<dbReference type="OrthoDB" id="9773892at2"/>
<dbReference type="GO" id="GO:0005829">
    <property type="term" value="C:cytosol"/>
    <property type="evidence" value="ECO:0007669"/>
    <property type="project" value="TreeGrafter"/>
</dbReference>
<dbReference type="Pfam" id="PF01546">
    <property type="entry name" value="Peptidase_M20"/>
    <property type="match status" value="1"/>
</dbReference>
<organism evidence="3 4">
    <name type="scientific">Megasphaera hexanoica</name>
    <dbReference type="NCBI Taxonomy" id="1675036"/>
    <lineage>
        <taxon>Bacteria</taxon>
        <taxon>Bacillati</taxon>
        <taxon>Bacillota</taxon>
        <taxon>Negativicutes</taxon>
        <taxon>Veillonellales</taxon>
        <taxon>Veillonellaceae</taxon>
        <taxon>Megasphaera</taxon>
    </lineage>
</organism>
<dbReference type="KEGG" id="mhw:ACT01_02870"/>
<keyword evidence="2" id="KW-0224">Dipeptidase</keyword>
<accession>A0A848BV87</accession>
<evidence type="ECO:0000313" key="4">
    <source>
        <dbReference type="Proteomes" id="UP000591071"/>
    </source>
</evidence>
<dbReference type="Pfam" id="PF07687">
    <property type="entry name" value="M20_dimer"/>
    <property type="match status" value="1"/>
</dbReference>
<dbReference type="EMBL" id="JABAFG010000001">
    <property type="protein sequence ID" value="NME27216.1"/>
    <property type="molecule type" value="Genomic_DNA"/>
</dbReference>
<gene>
    <name evidence="2" type="primary">pepD</name>
    <name evidence="2" type="ORF">ACGTZG_05270</name>
    <name evidence="3" type="ORF">HF872_01045</name>
</gene>
<comment type="caution">
    <text evidence="3">The sequence shown here is derived from an EMBL/GenBank/DDBJ whole genome shotgun (WGS) entry which is preliminary data.</text>
</comment>
<evidence type="ECO:0000259" key="1">
    <source>
        <dbReference type="Pfam" id="PF07687"/>
    </source>
</evidence>
<dbReference type="PANTHER" id="PTHR43501:SF1">
    <property type="entry name" value="CYTOSOL NON-SPECIFIC DIPEPTIDASE"/>
    <property type="match status" value="1"/>
</dbReference>
<dbReference type="InterPro" id="IPR011650">
    <property type="entry name" value="Peptidase_M20_dimer"/>
</dbReference>
<dbReference type="EC" id="3.4.13.20" evidence="2"/>
<dbReference type="PRINTS" id="PR00934">
    <property type="entry name" value="XHISDIPTASE"/>
</dbReference>
<evidence type="ECO:0000313" key="3">
    <source>
        <dbReference type="EMBL" id="NME27216.1"/>
    </source>
</evidence>
<keyword evidence="2" id="KW-0378">Hydrolase</keyword>
<dbReference type="Gene3D" id="3.40.630.10">
    <property type="entry name" value="Zn peptidases"/>
    <property type="match status" value="2"/>
</dbReference>
<feature type="domain" description="Peptidase M20 dimerisation" evidence="1">
    <location>
        <begin position="205"/>
        <end position="289"/>
    </location>
</feature>
<protein>
    <submittedName>
        <fullName evidence="3">Aminoacyl-histidine dipeptidase</fullName>
    </submittedName>
    <submittedName>
        <fullName evidence="2">Beta-Ala-His dipeptidase</fullName>
        <ecNumber evidence="2">3.4.13.20</ecNumber>
    </submittedName>
</protein>
<dbReference type="PIRSF" id="PIRSF016599">
    <property type="entry name" value="Xaa-His_dipept"/>
    <property type="match status" value="1"/>
</dbReference>
<dbReference type="Proteomes" id="UP001605989">
    <property type="component" value="Unassembled WGS sequence"/>
</dbReference>
<dbReference type="NCBIfam" id="TIGR01893">
    <property type="entry name" value="aa-his-dipept"/>
    <property type="match status" value="1"/>
</dbReference>
<evidence type="ECO:0000313" key="2">
    <source>
        <dbReference type="EMBL" id="MFG6272595.1"/>
    </source>
</evidence>
<reference evidence="2 5" key="2">
    <citation type="submission" date="2024-10" db="EMBL/GenBank/DDBJ databases">
        <authorList>
            <person name="Sang B.-I."/>
            <person name="Prabhaharan D."/>
        </authorList>
    </citation>
    <scope>NUCLEOTIDE SEQUENCE [LARGE SCALE GENOMIC DNA]</scope>
    <source>
        <strain evidence="2 5">MH</strain>
    </source>
</reference>
<name>A0A848BV87_9FIRM</name>
<keyword evidence="5" id="KW-1185">Reference proteome</keyword>
<dbReference type="Proteomes" id="UP000591071">
    <property type="component" value="Unassembled WGS sequence"/>
</dbReference>
<dbReference type="EMBL" id="JBIEKR010000004">
    <property type="protein sequence ID" value="MFG6272595.1"/>
    <property type="molecule type" value="Genomic_DNA"/>
</dbReference>
<proteinExistence type="predicted"/>